<evidence type="ECO:0000259" key="1">
    <source>
        <dbReference type="PROSITE" id="PS50146"/>
    </source>
</evidence>
<dbReference type="PROSITE" id="PS50146">
    <property type="entry name" value="DAGK"/>
    <property type="match status" value="1"/>
</dbReference>
<dbReference type="Gene3D" id="2.60.200.40">
    <property type="match status" value="1"/>
</dbReference>
<protein>
    <submittedName>
        <fullName evidence="2">Diacylglycerol kinase family enzyme</fullName>
    </submittedName>
</protein>
<dbReference type="SMART" id="SM00046">
    <property type="entry name" value="DAGKc"/>
    <property type="match status" value="1"/>
</dbReference>
<dbReference type="SUPFAM" id="SSF111331">
    <property type="entry name" value="NAD kinase/diacylglycerol kinase-like"/>
    <property type="match status" value="1"/>
</dbReference>
<dbReference type="Gene3D" id="3.40.50.10330">
    <property type="entry name" value="Probable inorganic polyphosphate/atp-NAD kinase, domain 1"/>
    <property type="match status" value="1"/>
</dbReference>
<dbReference type="PANTHER" id="PTHR12358">
    <property type="entry name" value="SPHINGOSINE KINASE"/>
    <property type="match status" value="1"/>
</dbReference>
<evidence type="ECO:0000313" key="2">
    <source>
        <dbReference type="EMBL" id="SMP75660.1"/>
    </source>
</evidence>
<dbReference type="InterPro" id="IPR017438">
    <property type="entry name" value="ATP-NAD_kinase_N"/>
</dbReference>
<gene>
    <name evidence="2" type="ORF">SAMN06295970_12324</name>
</gene>
<evidence type="ECO:0000313" key="3">
    <source>
        <dbReference type="Proteomes" id="UP001158049"/>
    </source>
</evidence>
<reference evidence="2 3" key="1">
    <citation type="submission" date="2017-05" db="EMBL/GenBank/DDBJ databases">
        <authorList>
            <person name="Varghese N."/>
            <person name="Submissions S."/>
        </authorList>
    </citation>
    <scope>NUCLEOTIDE SEQUENCE [LARGE SCALE GENOMIC DNA]</scope>
    <source>
        <strain evidence="2 3">DSM 26001</strain>
    </source>
</reference>
<dbReference type="InterPro" id="IPR001206">
    <property type="entry name" value="Diacylglycerol_kinase_cat_dom"/>
</dbReference>
<keyword evidence="2" id="KW-0808">Transferase</keyword>
<keyword evidence="2" id="KW-0418">Kinase</keyword>
<accession>A0ABY1QPS3</accession>
<dbReference type="PANTHER" id="PTHR12358:SF54">
    <property type="entry name" value="SPHINGOSINE KINASE RELATED PROTEIN"/>
    <property type="match status" value="1"/>
</dbReference>
<feature type="domain" description="DAGKc" evidence="1">
    <location>
        <begin position="5"/>
        <end position="137"/>
    </location>
</feature>
<proteinExistence type="predicted"/>
<keyword evidence="3" id="KW-1185">Reference proteome</keyword>
<name>A0ABY1QPS3_9BURK</name>
<organism evidence="2 3">
    <name type="scientific">Noviherbaspirillum suwonense</name>
    <dbReference type="NCBI Taxonomy" id="1224511"/>
    <lineage>
        <taxon>Bacteria</taxon>
        <taxon>Pseudomonadati</taxon>
        <taxon>Pseudomonadota</taxon>
        <taxon>Betaproteobacteria</taxon>
        <taxon>Burkholderiales</taxon>
        <taxon>Oxalobacteraceae</taxon>
        <taxon>Noviherbaspirillum</taxon>
    </lineage>
</organism>
<sequence>MPATQPAMPFFIILNAASGHKEAGDTRSIISRVMREAGREHHLRLVENPQDLAEIARTTVAQANQVGGAVVVAGGDGTINTVANAVLPSACPLGILPSGTFNYFGRTHRIPEDTQEAVRMLLNASPQPVQVGLVNDHIFLVNASLGLYPKLLEDREAWKQQYGRSRMVAMWAALASVIGARRQLHLHLTRGGEVASWRTPTLFVANNKLQMEQIGMAEADALDKGFLVAIAPRPVGTGALLWLALRGALGTLGQAGDVRSFALREMEVRQSKRHSRSIKVAVDGEILRLHEPLRFKVSPQPLYLLKDTVSTGGAA</sequence>
<dbReference type="GO" id="GO:0016301">
    <property type="term" value="F:kinase activity"/>
    <property type="evidence" value="ECO:0007669"/>
    <property type="project" value="UniProtKB-KW"/>
</dbReference>
<dbReference type="Pfam" id="PF00781">
    <property type="entry name" value="DAGK_cat"/>
    <property type="match status" value="1"/>
</dbReference>
<dbReference type="Proteomes" id="UP001158049">
    <property type="component" value="Unassembled WGS sequence"/>
</dbReference>
<dbReference type="InterPro" id="IPR050187">
    <property type="entry name" value="Lipid_Phosphate_FormReg"/>
</dbReference>
<comment type="caution">
    <text evidence="2">The sequence shown here is derived from an EMBL/GenBank/DDBJ whole genome shotgun (WGS) entry which is preliminary data.</text>
</comment>
<dbReference type="EMBL" id="FXUL01000023">
    <property type="protein sequence ID" value="SMP75660.1"/>
    <property type="molecule type" value="Genomic_DNA"/>
</dbReference>
<dbReference type="InterPro" id="IPR016064">
    <property type="entry name" value="NAD/diacylglycerol_kinase_sf"/>
</dbReference>